<feature type="compositionally biased region" description="Low complexity" evidence="1">
    <location>
        <begin position="243"/>
        <end position="256"/>
    </location>
</feature>
<evidence type="ECO:0000313" key="2">
    <source>
        <dbReference type="EMBL" id="KUF13404.1"/>
    </source>
</evidence>
<evidence type="ECO:0000256" key="1">
    <source>
        <dbReference type="SAM" id="MobiDB-lite"/>
    </source>
</evidence>
<accession>A0A0W7WS76</accession>
<sequence>MPRIVRRVRGALRAEWRCLALVARRQLRERGLLGVWLAPAASLAMICLHELQQFPASDRVVRLVGEVRADQPLWVSLLRTPVSVLVPTRDQPVWGGLPRLVLSLGLAQLLLGPRRALLVGYGATLAGTLGARVMVAIGPDHFAGVPTAYAHDVDTGASAAVVGLFTCLSVRLRAPVLCLAFVVPTVVGSVLEPNLAGREHLVAVACVAACAVFQERRRPGEFRKPGLPAPSGPPEAPGPPGPLRSSRGPTRPTARG</sequence>
<keyword evidence="3" id="KW-1185">Reference proteome</keyword>
<dbReference type="EMBL" id="LOCL01000078">
    <property type="protein sequence ID" value="KUF13404.1"/>
    <property type="molecule type" value="Genomic_DNA"/>
</dbReference>
<gene>
    <name evidence="2" type="ORF">AT728_33740</name>
</gene>
<dbReference type="OrthoDB" id="4311397at2"/>
<feature type="region of interest" description="Disordered" evidence="1">
    <location>
        <begin position="221"/>
        <end position="256"/>
    </location>
</feature>
<evidence type="ECO:0000313" key="3">
    <source>
        <dbReference type="Proteomes" id="UP000054804"/>
    </source>
</evidence>
<protein>
    <submittedName>
        <fullName evidence="2">Uncharacterized protein</fullName>
    </submittedName>
</protein>
<dbReference type="RefSeq" id="WP_058852459.1">
    <property type="nucleotide sequence ID" value="NZ_LOCL01000078.1"/>
</dbReference>
<comment type="caution">
    <text evidence="2">The sequence shown here is derived from an EMBL/GenBank/DDBJ whole genome shotgun (WGS) entry which is preliminary data.</text>
</comment>
<name>A0A0W7WS76_9ACTN</name>
<reference evidence="2 3" key="1">
    <citation type="submission" date="2015-12" db="EMBL/GenBank/DDBJ databases">
        <title>Draft genome sequence of Streptomyces silvensis ATCC 53525, a producer of novel hormone antagonists.</title>
        <authorList>
            <person name="Johnston C.W."/>
            <person name="Li Y."/>
            <person name="Magarvey N.A."/>
        </authorList>
    </citation>
    <scope>NUCLEOTIDE SEQUENCE [LARGE SCALE GENOMIC DNA]</scope>
    <source>
        <strain evidence="2 3">ATCC 53525</strain>
    </source>
</reference>
<feature type="compositionally biased region" description="Pro residues" evidence="1">
    <location>
        <begin position="227"/>
        <end position="242"/>
    </location>
</feature>
<dbReference type="Proteomes" id="UP000054804">
    <property type="component" value="Unassembled WGS sequence"/>
</dbReference>
<dbReference type="AlphaFoldDB" id="A0A0W7WS76"/>
<proteinExistence type="predicted"/>
<organism evidence="2 3">
    <name type="scientific">Streptomyces silvensis</name>
    <dbReference type="NCBI Taxonomy" id="1765722"/>
    <lineage>
        <taxon>Bacteria</taxon>
        <taxon>Bacillati</taxon>
        <taxon>Actinomycetota</taxon>
        <taxon>Actinomycetes</taxon>
        <taxon>Kitasatosporales</taxon>
        <taxon>Streptomycetaceae</taxon>
        <taxon>Streptomyces</taxon>
    </lineage>
</organism>